<proteinExistence type="predicted"/>
<keyword evidence="4 6" id="KW-1133">Transmembrane helix</keyword>
<evidence type="ECO:0000256" key="3">
    <source>
        <dbReference type="ARBA" id="ARBA00022692"/>
    </source>
</evidence>
<organism evidence="8 9">
    <name type="scientific">Popillia japonica</name>
    <name type="common">Japanese beetle</name>
    <dbReference type="NCBI Taxonomy" id="7064"/>
    <lineage>
        <taxon>Eukaryota</taxon>
        <taxon>Metazoa</taxon>
        <taxon>Ecdysozoa</taxon>
        <taxon>Arthropoda</taxon>
        <taxon>Hexapoda</taxon>
        <taxon>Insecta</taxon>
        <taxon>Pterygota</taxon>
        <taxon>Neoptera</taxon>
        <taxon>Endopterygota</taxon>
        <taxon>Coleoptera</taxon>
        <taxon>Polyphaga</taxon>
        <taxon>Scarabaeiformia</taxon>
        <taxon>Scarabaeidae</taxon>
        <taxon>Rutelinae</taxon>
        <taxon>Popillia</taxon>
    </lineage>
</organism>
<name>A0AAW1I6Y5_POPJA</name>
<feature type="domain" description="Major facilitator superfamily (MFS) profile" evidence="7">
    <location>
        <begin position="47"/>
        <end position="516"/>
    </location>
</feature>
<feature type="transmembrane region" description="Helical" evidence="6">
    <location>
        <begin position="208"/>
        <end position="231"/>
    </location>
</feature>
<evidence type="ECO:0000256" key="4">
    <source>
        <dbReference type="ARBA" id="ARBA00022989"/>
    </source>
</evidence>
<feature type="transmembrane region" description="Helical" evidence="6">
    <location>
        <begin position="171"/>
        <end position="193"/>
    </location>
</feature>
<dbReference type="PROSITE" id="PS50850">
    <property type="entry name" value="MFS"/>
    <property type="match status" value="1"/>
</dbReference>
<evidence type="ECO:0000256" key="1">
    <source>
        <dbReference type="ARBA" id="ARBA00004141"/>
    </source>
</evidence>
<dbReference type="Pfam" id="PF07690">
    <property type="entry name" value="MFS_1"/>
    <property type="match status" value="1"/>
</dbReference>
<evidence type="ECO:0000256" key="6">
    <source>
        <dbReference type="SAM" id="Phobius"/>
    </source>
</evidence>
<feature type="transmembrane region" description="Helical" evidence="6">
    <location>
        <begin position="112"/>
        <end position="132"/>
    </location>
</feature>
<dbReference type="InterPro" id="IPR036259">
    <property type="entry name" value="MFS_trans_sf"/>
</dbReference>
<dbReference type="PANTHER" id="PTHR23511:SF36">
    <property type="entry name" value="EG:BACR7A4.13 PROTEIN-RELATED"/>
    <property type="match status" value="1"/>
</dbReference>
<feature type="transmembrane region" description="Helical" evidence="6">
    <location>
        <begin position="492"/>
        <end position="511"/>
    </location>
</feature>
<reference evidence="8 9" key="1">
    <citation type="journal article" date="2024" name="BMC Genomics">
        <title>De novo assembly and annotation of Popillia japonica's genome with initial clues to its potential as an invasive pest.</title>
        <authorList>
            <person name="Cucini C."/>
            <person name="Boschi S."/>
            <person name="Funari R."/>
            <person name="Cardaioli E."/>
            <person name="Iannotti N."/>
            <person name="Marturano G."/>
            <person name="Paoli F."/>
            <person name="Bruttini M."/>
            <person name="Carapelli A."/>
            <person name="Frati F."/>
            <person name="Nardi F."/>
        </authorList>
    </citation>
    <scope>NUCLEOTIDE SEQUENCE [LARGE SCALE GENOMIC DNA]</scope>
    <source>
        <strain evidence="8">DMR45628</strain>
    </source>
</reference>
<feature type="transmembrane region" description="Helical" evidence="6">
    <location>
        <begin position="82"/>
        <end position="105"/>
    </location>
</feature>
<gene>
    <name evidence="8" type="ORF">QE152_g38301</name>
</gene>
<keyword evidence="5 6" id="KW-0472">Membrane</keyword>
<sequence length="521" mass="58840">MADIVVCNERFVLPGGRVGLFRIRRAETNNIEKAVLRTGFGLYHKFLIGLTALSYFSEAIILTTLMYVIPLMACDIPLSENMIISVNVVYSIGEALGGFAFCAMSDIFGRKYLIPILSALIFASTLACSFVHGSMFLFIFLMCLGSGLSANTSIMKIHLAEILPMYRRGMYLVFVNMFWTCGYFISTAMAWGFSPLAARYYNKDARFFTWRVMCALSSIFSILIGCASNLIKPSIRFLLYSKRHKEALNTLKEVYAINNSKNSEDFKLNEITLHNQIHDYGIFKNIPIRVYFEHMCALIKTAHSATVLLISKKFVVRFMIMIYMKMVTCSGIIMAAMWMYKLLQMPDNCYIHNTDILYSEIPADPQNCTLKLEGDAYRDTLLLGINVLVGQFIAVVFVDTVCRKYLIVLACTVCGMSNFIFAFIRSFNLNSLNLGLVSAYLIFFSVLNTIIDVVIVEIFPTAIRGTAIGETQFFLHLTLMFIKKYFGMNCKVSLLLAGTFTEIAAVLALFLPEFKGRPMME</sequence>
<dbReference type="SUPFAM" id="SSF103473">
    <property type="entry name" value="MFS general substrate transporter"/>
    <property type="match status" value="1"/>
</dbReference>
<evidence type="ECO:0000313" key="8">
    <source>
        <dbReference type="EMBL" id="KAK9685096.1"/>
    </source>
</evidence>
<feature type="transmembrane region" description="Helical" evidence="6">
    <location>
        <begin position="405"/>
        <end position="424"/>
    </location>
</feature>
<evidence type="ECO:0000256" key="2">
    <source>
        <dbReference type="ARBA" id="ARBA00022448"/>
    </source>
</evidence>
<evidence type="ECO:0000313" key="9">
    <source>
        <dbReference type="Proteomes" id="UP001458880"/>
    </source>
</evidence>
<dbReference type="Gene3D" id="1.20.1250.20">
    <property type="entry name" value="MFS general substrate transporter like domains"/>
    <property type="match status" value="1"/>
</dbReference>
<dbReference type="GO" id="GO:0016020">
    <property type="term" value="C:membrane"/>
    <property type="evidence" value="ECO:0007669"/>
    <property type="project" value="UniProtKB-SubCell"/>
</dbReference>
<dbReference type="PANTHER" id="PTHR23511">
    <property type="entry name" value="SYNAPTIC VESICLE GLYCOPROTEIN 2"/>
    <property type="match status" value="1"/>
</dbReference>
<protein>
    <submittedName>
        <fullName evidence="8">Major Facilitator Superfamily</fullName>
    </submittedName>
</protein>
<dbReference type="EMBL" id="JASPKY010000810">
    <property type="protein sequence ID" value="KAK9685096.1"/>
    <property type="molecule type" value="Genomic_DNA"/>
</dbReference>
<comment type="caution">
    <text evidence="8">The sequence shown here is derived from an EMBL/GenBank/DDBJ whole genome shotgun (WGS) entry which is preliminary data.</text>
</comment>
<comment type="subcellular location">
    <subcellularLocation>
        <location evidence="1">Membrane</location>
        <topology evidence="1">Multi-pass membrane protein</topology>
    </subcellularLocation>
</comment>
<dbReference type="AlphaFoldDB" id="A0AAW1I6Y5"/>
<feature type="transmembrane region" description="Helical" evidence="6">
    <location>
        <begin position="138"/>
        <end position="159"/>
    </location>
</feature>
<evidence type="ECO:0000259" key="7">
    <source>
        <dbReference type="PROSITE" id="PS50850"/>
    </source>
</evidence>
<keyword evidence="2" id="KW-0813">Transport</keyword>
<keyword evidence="9" id="KW-1185">Reference proteome</keyword>
<dbReference type="InterPro" id="IPR020846">
    <property type="entry name" value="MFS_dom"/>
</dbReference>
<evidence type="ECO:0000256" key="5">
    <source>
        <dbReference type="ARBA" id="ARBA00023136"/>
    </source>
</evidence>
<feature type="transmembrane region" description="Helical" evidence="6">
    <location>
        <begin position="436"/>
        <end position="455"/>
    </location>
</feature>
<dbReference type="Proteomes" id="UP001458880">
    <property type="component" value="Unassembled WGS sequence"/>
</dbReference>
<feature type="transmembrane region" description="Helical" evidence="6">
    <location>
        <begin position="380"/>
        <end position="398"/>
    </location>
</feature>
<feature type="transmembrane region" description="Helical" evidence="6">
    <location>
        <begin position="318"/>
        <end position="340"/>
    </location>
</feature>
<dbReference type="GO" id="GO:0022857">
    <property type="term" value="F:transmembrane transporter activity"/>
    <property type="evidence" value="ECO:0007669"/>
    <property type="project" value="InterPro"/>
</dbReference>
<keyword evidence="3 6" id="KW-0812">Transmembrane</keyword>
<accession>A0AAW1I6Y5</accession>
<dbReference type="InterPro" id="IPR011701">
    <property type="entry name" value="MFS"/>
</dbReference>
<feature type="transmembrane region" description="Helical" evidence="6">
    <location>
        <begin position="46"/>
        <end position="70"/>
    </location>
</feature>